<reference evidence="3" key="1">
    <citation type="submission" date="2023-01" db="EMBL/GenBank/DDBJ databases">
        <title>Genome assembly of the deep-sea coral Lophelia pertusa.</title>
        <authorList>
            <person name="Herrera S."/>
            <person name="Cordes E."/>
        </authorList>
    </citation>
    <scope>NUCLEOTIDE SEQUENCE</scope>
    <source>
        <strain evidence="3">USNM1676648</strain>
        <tissue evidence="3">Polyp</tissue>
    </source>
</reference>
<dbReference type="GO" id="GO:0031462">
    <property type="term" value="C:Cul2-RING ubiquitin ligase complex"/>
    <property type="evidence" value="ECO:0007669"/>
    <property type="project" value="TreeGrafter"/>
</dbReference>
<gene>
    <name evidence="3" type="ORF">OS493_032158</name>
</gene>
<comment type="caution">
    <text evidence="3">The sequence shown here is derived from an EMBL/GenBank/DDBJ whole genome shotgun (WGS) entry which is preliminary data.</text>
</comment>
<organism evidence="3 4">
    <name type="scientific">Desmophyllum pertusum</name>
    <dbReference type="NCBI Taxonomy" id="174260"/>
    <lineage>
        <taxon>Eukaryota</taxon>
        <taxon>Metazoa</taxon>
        <taxon>Cnidaria</taxon>
        <taxon>Anthozoa</taxon>
        <taxon>Hexacorallia</taxon>
        <taxon>Scleractinia</taxon>
        <taxon>Caryophylliina</taxon>
        <taxon>Caryophylliidae</taxon>
        <taxon>Desmophyllum</taxon>
    </lineage>
</organism>
<dbReference type="InterPro" id="IPR007527">
    <property type="entry name" value="Znf_SWIM"/>
</dbReference>
<dbReference type="PANTHER" id="PTHR22619:SF0">
    <property type="entry name" value="ZINC FINGER SWIM DOMAIN-CONTAINING PROTEIN 6-LIKE PROTEIN"/>
    <property type="match status" value="1"/>
</dbReference>
<proteinExistence type="predicted"/>
<sequence>MLSLVGAVSTTTRRKGCLKNGHVEDMNQIGFRLSASVQDERIRCTGRSNDSGKYYVTVHFDRGKITSAHCSCELSTNWCAHVVATCLARIKNKDTVTVHMPVSDSLSSLDREQLLKFAQYLLCEHQNERVVETAQQLLGKLLSRQQRDQQEDINMIAGAPDPTAGPGLDEEAHWFVCKSGFKSRCDSLMYESQADLGFVMYNDKDNDRGSSINELWERNCLQQALVRDEMDLQLDTEYCSYSSSRRQSVLQVLETIADLLQDDFMSAVSALTMCTEQLIERLNKLCRVNSPADRYRLAQRSWRSEPKESITLCGSLAGGFTPRVSGCRTLSDELSRLWRLAILSPGIPTKQRQGVIDQLRTLNQTVSVAFVNGALRPWHGLEVAIRLCSINWNADDFQRVLKGEWTQFPVVSSCMAIQLTCQSKNLCVSEWMAMDEGEKNDNAAQVKSESSVPLSFHNPHCISFGPYCNIDIHSVCSMIEALNTSGNHHGAMRLTVALSCALVSFYKCLLFGFFDVTSRPVSARCSLGAVHKIASKPEGNGESPMEVETSNEKANNCHIWPEDTILSVTTFAFLFELLSQRPDLADTCLAEMRSKLGHAETKSAHSLKFHLGRLPAPSLHHEVEEYNYECWLTYQLICSSPVDTDLSFLTHLGQQVMNAATPRPIPPSSLSRVIFHHLFKGAPAALSKCLTERQSVGLGTAFHVLGHVNEYTVKEVSSSWMMFQYANCRLWAKLAEVVLRSLSDSQEAVGESHGLHSSTEWNAWCPIP</sequence>
<protein>
    <recommendedName>
        <fullName evidence="2">SWIM-type domain-containing protein</fullName>
    </recommendedName>
</protein>
<evidence type="ECO:0000256" key="1">
    <source>
        <dbReference type="PROSITE-ProRule" id="PRU00325"/>
    </source>
</evidence>
<evidence type="ECO:0000313" key="4">
    <source>
        <dbReference type="Proteomes" id="UP001163046"/>
    </source>
</evidence>
<keyword evidence="1" id="KW-0479">Metal-binding</keyword>
<feature type="domain" description="SWIM-type" evidence="2">
    <location>
        <begin position="54"/>
        <end position="90"/>
    </location>
</feature>
<dbReference type="OrthoDB" id="5961387at2759"/>
<dbReference type="Proteomes" id="UP001163046">
    <property type="component" value="Unassembled WGS sequence"/>
</dbReference>
<evidence type="ECO:0000259" key="2">
    <source>
        <dbReference type="PROSITE" id="PS50966"/>
    </source>
</evidence>
<dbReference type="AlphaFoldDB" id="A0A9W9ZXI4"/>
<dbReference type="PANTHER" id="PTHR22619">
    <property type="entry name" value="ZINC FINGER SWIM DOMAIN CONTAINING PROTEIN 4, 5, 6"/>
    <property type="match status" value="1"/>
</dbReference>
<evidence type="ECO:0000313" key="3">
    <source>
        <dbReference type="EMBL" id="KAJ7389305.1"/>
    </source>
</evidence>
<dbReference type="EMBL" id="MU825435">
    <property type="protein sequence ID" value="KAJ7389305.1"/>
    <property type="molecule type" value="Genomic_DNA"/>
</dbReference>
<dbReference type="PROSITE" id="PS50966">
    <property type="entry name" value="ZF_SWIM"/>
    <property type="match status" value="1"/>
</dbReference>
<keyword evidence="4" id="KW-1185">Reference proteome</keyword>
<name>A0A9W9ZXI4_9CNID</name>
<keyword evidence="1" id="KW-0862">Zinc</keyword>
<accession>A0A9W9ZXI4</accession>
<dbReference type="GO" id="GO:0008270">
    <property type="term" value="F:zinc ion binding"/>
    <property type="evidence" value="ECO:0007669"/>
    <property type="project" value="UniProtKB-KW"/>
</dbReference>
<keyword evidence="1" id="KW-0863">Zinc-finger</keyword>